<dbReference type="Pfam" id="PF03320">
    <property type="entry name" value="FBPase_glpX"/>
    <property type="match status" value="1"/>
</dbReference>
<dbReference type="EC" id="3.1.3.11" evidence="3"/>
<evidence type="ECO:0000256" key="2">
    <source>
        <dbReference type="ARBA" id="ARBA00008989"/>
    </source>
</evidence>
<organism evidence="8 9">
    <name type="scientific">Candidatus Xenohaliotis californiensis</name>
    <dbReference type="NCBI Taxonomy" id="84677"/>
    <lineage>
        <taxon>Bacteria</taxon>
        <taxon>Pseudomonadati</taxon>
        <taxon>Pseudomonadota</taxon>
        <taxon>Alphaproteobacteria</taxon>
        <taxon>Rickettsiales</taxon>
        <taxon>Anaplasmataceae</taxon>
        <taxon>Candidatus Xenohaliotis</taxon>
    </lineage>
</organism>
<dbReference type="PANTHER" id="PTHR30447:SF0">
    <property type="entry name" value="FRUCTOSE-1,6-BISPHOSPHATASE 1 CLASS 2-RELATED"/>
    <property type="match status" value="1"/>
</dbReference>
<evidence type="ECO:0000256" key="3">
    <source>
        <dbReference type="ARBA" id="ARBA00013093"/>
    </source>
</evidence>
<accession>A0ABP0ESJ2</accession>
<evidence type="ECO:0000256" key="7">
    <source>
        <dbReference type="ARBA" id="ARBA00023277"/>
    </source>
</evidence>
<reference evidence="8 9" key="1">
    <citation type="submission" date="2024-01" db="EMBL/GenBank/DDBJ databases">
        <authorList>
            <person name="Kunselman E."/>
        </authorList>
    </citation>
    <scope>NUCLEOTIDE SEQUENCE [LARGE SCALE GENOMIC DNA]</scope>
    <source>
        <strain evidence="8">2 abalone samples</strain>
    </source>
</reference>
<comment type="catalytic activity">
    <reaction evidence="1">
        <text>beta-D-fructose 1,6-bisphosphate + H2O = beta-D-fructose 6-phosphate + phosphate</text>
        <dbReference type="Rhea" id="RHEA:11064"/>
        <dbReference type="ChEBI" id="CHEBI:15377"/>
        <dbReference type="ChEBI" id="CHEBI:32966"/>
        <dbReference type="ChEBI" id="CHEBI:43474"/>
        <dbReference type="ChEBI" id="CHEBI:57634"/>
        <dbReference type="EC" id="3.1.3.11"/>
    </reaction>
</comment>
<keyword evidence="6" id="KW-0464">Manganese</keyword>
<evidence type="ECO:0000256" key="6">
    <source>
        <dbReference type="ARBA" id="ARBA00023211"/>
    </source>
</evidence>
<gene>
    <name evidence="8" type="ORF">CAXC1_220046</name>
</gene>
<keyword evidence="4" id="KW-0479">Metal-binding</keyword>
<keyword evidence="5 8" id="KW-0378">Hydrolase</keyword>
<comment type="similarity">
    <text evidence="2">Belongs to the FBPase class 2 family.</text>
</comment>
<protein>
    <recommendedName>
        <fullName evidence="3">fructose-bisphosphatase</fullName>
        <ecNumber evidence="3">3.1.3.11</ecNumber>
    </recommendedName>
</protein>
<evidence type="ECO:0000313" key="8">
    <source>
        <dbReference type="EMBL" id="CAK8162754.1"/>
    </source>
</evidence>
<dbReference type="SUPFAM" id="SSF56655">
    <property type="entry name" value="Carbohydrate phosphatase"/>
    <property type="match status" value="1"/>
</dbReference>
<evidence type="ECO:0000313" key="9">
    <source>
        <dbReference type="Proteomes" id="UP001314181"/>
    </source>
</evidence>
<keyword evidence="9" id="KW-1185">Reference proteome</keyword>
<dbReference type="InterPro" id="IPR004464">
    <property type="entry name" value="FBPase_class-2/SBPase"/>
</dbReference>
<dbReference type="GO" id="GO:0042132">
    <property type="term" value="F:fructose 1,6-bisphosphate 1-phosphatase activity"/>
    <property type="evidence" value="ECO:0007669"/>
    <property type="project" value="UniProtKB-EC"/>
</dbReference>
<evidence type="ECO:0000256" key="5">
    <source>
        <dbReference type="ARBA" id="ARBA00022801"/>
    </source>
</evidence>
<dbReference type="Gene3D" id="3.40.190.90">
    <property type="match status" value="1"/>
</dbReference>
<evidence type="ECO:0000256" key="1">
    <source>
        <dbReference type="ARBA" id="ARBA00001273"/>
    </source>
</evidence>
<proteinExistence type="inferred from homology"/>
<name>A0ABP0ESJ2_9RICK</name>
<sequence length="146" mass="15719">MLIATEKAAIAAYSWLGKDNKHMADQAAVSAMRKQLNLTNFHGTIKIGEGERDKAPMLSIGEIVGNQKGIRLDIALDPLEGTSMCAKGESGSLSVLAIARPNTILHSPDVYMDKLITSSDIEPSSIDLNKSLTLNLKAIAKQKKNM</sequence>
<evidence type="ECO:0000256" key="4">
    <source>
        <dbReference type="ARBA" id="ARBA00022723"/>
    </source>
</evidence>
<dbReference type="EMBL" id="CAWVOK010000014">
    <property type="protein sequence ID" value="CAK8162754.1"/>
    <property type="molecule type" value="Genomic_DNA"/>
</dbReference>
<comment type="caution">
    <text evidence="8">The sequence shown here is derived from an EMBL/GenBank/DDBJ whole genome shotgun (WGS) entry which is preliminary data.</text>
</comment>
<dbReference type="PANTHER" id="PTHR30447">
    <property type="entry name" value="FRUCTOSE-1,6-BISPHOSPHATASE CLASS 2"/>
    <property type="match status" value="1"/>
</dbReference>
<dbReference type="Gene3D" id="3.30.540.10">
    <property type="entry name" value="Fructose-1,6-Bisphosphatase, subunit A, domain 1"/>
    <property type="match status" value="1"/>
</dbReference>
<keyword evidence="7" id="KW-0119">Carbohydrate metabolism</keyword>
<dbReference type="Proteomes" id="UP001314181">
    <property type="component" value="Unassembled WGS sequence"/>
</dbReference>